<reference evidence="2" key="1">
    <citation type="submission" date="2021-12" db="EMBL/GenBank/DDBJ databases">
        <authorList>
            <person name="Rodrigo-Torres L."/>
            <person name="Arahal R. D."/>
            <person name="Lucena T."/>
        </authorList>
    </citation>
    <scope>NUCLEOTIDE SEQUENCE</scope>
    <source>
        <strain evidence="2">CECT 8858</strain>
    </source>
</reference>
<sequence length="160" mass="18845">MASKMNFSFTFSDNFQSNLTKDDLHRILEELNKKSTKIGFWQVKDYNVKVEFPVFEIQWLMRTHQTGPLFPKIIGIIKSNEPLIINIEIVPNYWYFGIILIINLFILLICKLSNNTDTAIFMCSIFNILYISITINSISKSKKWICKKLHLSRFSTQQNR</sequence>
<evidence type="ECO:0000313" key="3">
    <source>
        <dbReference type="Proteomes" id="UP000837932"/>
    </source>
</evidence>
<gene>
    <name evidence="2" type="ORF">EMA8858_04171</name>
</gene>
<feature type="transmembrane region" description="Helical" evidence="1">
    <location>
        <begin position="119"/>
        <end position="138"/>
    </location>
</feature>
<evidence type="ECO:0000256" key="1">
    <source>
        <dbReference type="SAM" id="Phobius"/>
    </source>
</evidence>
<evidence type="ECO:0000313" key="2">
    <source>
        <dbReference type="EMBL" id="CAH0998036.1"/>
    </source>
</evidence>
<accession>A0ABM9AVM3</accession>
<proteinExistence type="predicted"/>
<dbReference type="Proteomes" id="UP000837932">
    <property type="component" value="Unassembled WGS sequence"/>
</dbReference>
<feature type="transmembrane region" description="Helical" evidence="1">
    <location>
        <begin position="93"/>
        <end position="113"/>
    </location>
</feature>
<keyword evidence="1" id="KW-1133">Transmembrane helix</keyword>
<comment type="caution">
    <text evidence="2">The sequence shown here is derived from an EMBL/GenBank/DDBJ whole genome shotgun (WGS) entry which is preliminary data.</text>
</comment>
<keyword evidence="3" id="KW-1185">Reference proteome</keyword>
<dbReference type="EMBL" id="CAKLPY010000011">
    <property type="protein sequence ID" value="CAH0998036.1"/>
    <property type="molecule type" value="Genomic_DNA"/>
</dbReference>
<protein>
    <submittedName>
        <fullName evidence="2">Uncharacterized protein</fullName>
    </submittedName>
</protein>
<name>A0ABM9AVM3_9BACT</name>
<keyword evidence="1" id="KW-0812">Transmembrane</keyword>
<keyword evidence="1" id="KW-0472">Membrane</keyword>
<organism evidence="2 3">
    <name type="scientific">Emticicia aquatica</name>
    <dbReference type="NCBI Taxonomy" id="1681835"/>
    <lineage>
        <taxon>Bacteria</taxon>
        <taxon>Pseudomonadati</taxon>
        <taxon>Bacteroidota</taxon>
        <taxon>Cytophagia</taxon>
        <taxon>Cytophagales</taxon>
        <taxon>Leadbetterellaceae</taxon>
        <taxon>Emticicia</taxon>
    </lineage>
</organism>